<sequence length="245" mass="28307">MKKIILIILLAISISSCQCLLLKTFAITKSALKQKRVMIKGDREVIYIPMAHLGKQAYYDEVKTFVTEKRNQGYKIYYEAVLVDTSAVKKGQLDILSLKTRKLIGYHLSFNYADKDNKSLPKCYKKYVGQTLENTGVLQEIDVNADLRLEEVIARYEAKYGEIPLDECDYNTPLNAPYKCNAIPDKHRSNSDYSFTREFRDEHLKQLLINSEDKKILLLYGKAHWLQAIWPALRDEGFELVEGKI</sequence>
<organism evidence="1 2">
    <name type="scientific">Capnocytophaga stomatis</name>
    <dbReference type="NCBI Taxonomy" id="1848904"/>
    <lineage>
        <taxon>Bacteria</taxon>
        <taxon>Pseudomonadati</taxon>
        <taxon>Bacteroidota</taxon>
        <taxon>Flavobacteriia</taxon>
        <taxon>Flavobacteriales</taxon>
        <taxon>Flavobacteriaceae</taxon>
        <taxon>Capnocytophaga</taxon>
    </lineage>
</organism>
<evidence type="ECO:0008006" key="3">
    <source>
        <dbReference type="Google" id="ProtNLM"/>
    </source>
</evidence>
<gene>
    <name evidence="1" type="ORF">ACI76L_06210</name>
</gene>
<dbReference type="PROSITE" id="PS51257">
    <property type="entry name" value="PROKAR_LIPOPROTEIN"/>
    <property type="match status" value="1"/>
</dbReference>
<comment type="caution">
    <text evidence="1">The sequence shown here is derived from an EMBL/GenBank/DDBJ whole genome shotgun (WGS) entry which is preliminary data.</text>
</comment>
<dbReference type="Proteomes" id="UP001622370">
    <property type="component" value="Unassembled WGS sequence"/>
</dbReference>
<evidence type="ECO:0000313" key="1">
    <source>
        <dbReference type="EMBL" id="MFK8293370.1"/>
    </source>
</evidence>
<protein>
    <recommendedName>
        <fullName evidence="3">Lipoprotein</fullName>
    </recommendedName>
</protein>
<evidence type="ECO:0000313" key="2">
    <source>
        <dbReference type="Proteomes" id="UP001622370"/>
    </source>
</evidence>
<dbReference type="EMBL" id="JBJGWJ010000003">
    <property type="protein sequence ID" value="MFK8293370.1"/>
    <property type="molecule type" value="Genomic_DNA"/>
</dbReference>
<name>A0ABW8QB83_9FLAO</name>
<dbReference type="RefSeq" id="WP_203969891.1">
    <property type="nucleotide sequence ID" value="NZ_BOPK01000007.1"/>
</dbReference>
<keyword evidence="2" id="KW-1185">Reference proteome</keyword>
<proteinExistence type="predicted"/>
<accession>A0ABW8QB83</accession>
<reference evidence="1 2" key="1">
    <citation type="journal article" date="2016" name="Sci. Rep.">
        <title>Whole genome sequencing identifies a novel species of the genus Capnocytophaga isolated from dog and cat bite wounds in humans.</title>
        <authorList>
            <person name="Zangenah S."/>
            <person name="Abbasi N."/>
            <person name="Andersson A.F."/>
            <person name="Bergman P."/>
        </authorList>
    </citation>
    <scope>NUCLEOTIDE SEQUENCE [LARGE SCALE GENOMIC DNA]</scope>
    <source>
        <strain evidence="1 2">W5</strain>
    </source>
</reference>